<dbReference type="PATRIC" id="fig|1710894.3.peg.2445"/>
<dbReference type="PANTHER" id="PTHR12526:SF630">
    <property type="entry name" value="GLYCOSYLTRANSFERASE"/>
    <property type="match status" value="1"/>
</dbReference>
<dbReference type="Pfam" id="PF13439">
    <property type="entry name" value="Glyco_transf_4"/>
    <property type="match status" value="1"/>
</dbReference>
<dbReference type="Pfam" id="PF00534">
    <property type="entry name" value="Glycos_transf_1"/>
    <property type="match status" value="1"/>
</dbReference>
<evidence type="ECO:0000259" key="1">
    <source>
        <dbReference type="Pfam" id="PF00534"/>
    </source>
</evidence>
<name>A0A1B7VL82_APHFL</name>
<dbReference type="CDD" id="cd03801">
    <property type="entry name" value="GT4_PimA-like"/>
    <property type="match status" value="1"/>
</dbReference>
<dbReference type="EMBL" id="LJOY01000076">
    <property type="protein sequence ID" value="OBQ20447.1"/>
    <property type="molecule type" value="Genomic_DNA"/>
</dbReference>
<accession>A0A1B7VL82</accession>
<comment type="caution">
    <text evidence="3">The sequence shown here is derived from an EMBL/GenBank/DDBJ whole genome shotgun (WGS) entry which is preliminary data.</text>
</comment>
<dbReference type="AlphaFoldDB" id="A0A1B7VL82"/>
<protein>
    <submittedName>
        <fullName evidence="3">Glycosyltransferase</fullName>
    </submittedName>
</protein>
<evidence type="ECO:0000313" key="4">
    <source>
        <dbReference type="Proteomes" id="UP000092382"/>
    </source>
</evidence>
<sequence length="369" mass="40771">MRIIHILNHVQEIGNGIVNVAVDLACLQSQSGDHVAVISAGGEYEKLLNKFGVKHYKINQNRQPINMIKAAVAYRAILQEFQPNIVHAHMMTGVVLASVLRWGNRYTLVATVHNEFQRSSLLMGLADRVIAVSKAVKNSMVKRGISEHKLRVVCNGTLGSPRTRKISDYQPLNLQTPAIAKRSVGIATVAGMYKRKGITELIAAFEKVATSFPEVHLYVVGNGPDKQIFESQAQATAISNQIHFEGFQPEPQRYLLACDIFVLASHRDPCPLVLSEAREAGMAIVATEVDGIPEALDNGKAGILVPAQDSHKLAEALIKLLSNPNTLQEWKQRSQENLEWLNVTRVHQETLAVYEELGFQESFSTTQPD</sequence>
<feature type="domain" description="Glycosyltransferase subfamily 4-like N-terminal" evidence="2">
    <location>
        <begin position="15"/>
        <end position="156"/>
    </location>
</feature>
<dbReference type="Gene3D" id="3.40.50.2000">
    <property type="entry name" value="Glycogen Phosphorylase B"/>
    <property type="match status" value="2"/>
</dbReference>
<dbReference type="Proteomes" id="UP000092382">
    <property type="component" value="Unassembled WGS sequence"/>
</dbReference>
<feature type="domain" description="Glycosyl transferase family 1" evidence="1">
    <location>
        <begin position="186"/>
        <end position="335"/>
    </location>
</feature>
<dbReference type="SUPFAM" id="SSF53756">
    <property type="entry name" value="UDP-Glycosyltransferase/glycogen phosphorylase"/>
    <property type="match status" value="1"/>
</dbReference>
<organism evidence="3 4">
    <name type="scientific">Aphanizomenon flos-aquae LD13</name>
    <dbReference type="NCBI Taxonomy" id="1710894"/>
    <lineage>
        <taxon>Bacteria</taxon>
        <taxon>Bacillati</taxon>
        <taxon>Cyanobacteriota</taxon>
        <taxon>Cyanophyceae</taxon>
        <taxon>Nostocales</taxon>
        <taxon>Aphanizomenonaceae</taxon>
        <taxon>Aphanizomenon</taxon>
    </lineage>
</organism>
<proteinExistence type="predicted"/>
<dbReference type="GO" id="GO:0016757">
    <property type="term" value="F:glycosyltransferase activity"/>
    <property type="evidence" value="ECO:0007669"/>
    <property type="project" value="InterPro"/>
</dbReference>
<evidence type="ECO:0000313" key="3">
    <source>
        <dbReference type="EMBL" id="OBQ20447.1"/>
    </source>
</evidence>
<evidence type="ECO:0000259" key="2">
    <source>
        <dbReference type="Pfam" id="PF13439"/>
    </source>
</evidence>
<reference evidence="3 4" key="1">
    <citation type="submission" date="2015-09" db="EMBL/GenBank/DDBJ databases">
        <title>Whole genome shotgun sequence assembly of Aphanizomenon flos-aquae UKL13.</title>
        <authorList>
            <person name="Driscoll C."/>
        </authorList>
    </citation>
    <scope>NUCLEOTIDE SEQUENCE [LARGE SCALE GENOMIC DNA]</scope>
    <source>
        <strain evidence="3">MDT13</strain>
    </source>
</reference>
<dbReference type="PANTHER" id="PTHR12526">
    <property type="entry name" value="GLYCOSYLTRANSFERASE"/>
    <property type="match status" value="1"/>
</dbReference>
<dbReference type="InterPro" id="IPR001296">
    <property type="entry name" value="Glyco_trans_1"/>
</dbReference>
<dbReference type="InterPro" id="IPR028098">
    <property type="entry name" value="Glyco_trans_4-like_N"/>
</dbReference>
<dbReference type="STRING" id="1803587.GCA_001593825_03368"/>
<keyword evidence="3" id="KW-0808">Transferase</keyword>
<gene>
    <name evidence="3" type="ORF">AN481_17115</name>
</gene>